<evidence type="ECO:0000313" key="3">
    <source>
        <dbReference type="EMBL" id="PRY59254.1"/>
    </source>
</evidence>
<evidence type="ECO:0000256" key="1">
    <source>
        <dbReference type="SAM" id="MobiDB-lite"/>
    </source>
</evidence>
<dbReference type="RefSeq" id="WP_106364342.1">
    <property type="nucleotide sequence ID" value="NZ_PVTJ01000004.1"/>
</dbReference>
<proteinExistence type="predicted"/>
<keyword evidence="2" id="KW-0472">Membrane</keyword>
<feature type="region of interest" description="Disordered" evidence="1">
    <location>
        <begin position="31"/>
        <end position="54"/>
    </location>
</feature>
<comment type="caution">
    <text evidence="3">The sequence shown here is derived from an EMBL/GenBank/DDBJ whole genome shotgun (WGS) entry which is preliminary data.</text>
</comment>
<keyword evidence="2" id="KW-1133">Transmembrane helix</keyword>
<feature type="transmembrane region" description="Helical" evidence="2">
    <location>
        <begin position="6"/>
        <end position="27"/>
    </location>
</feature>
<accession>A0A2T0UMX5</accession>
<reference evidence="3 4" key="1">
    <citation type="submission" date="2018-03" db="EMBL/GenBank/DDBJ databases">
        <title>Genomic Encyclopedia of Type Strains, Phase III (KMG-III): the genomes of soil and plant-associated and newly described type strains.</title>
        <authorList>
            <person name="Whitman W."/>
        </authorList>
    </citation>
    <scope>NUCLEOTIDE SEQUENCE [LARGE SCALE GENOMIC DNA]</scope>
    <source>
        <strain evidence="3 4">CGMCC 4.7067</strain>
    </source>
</reference>
<dbReference type="Proteomes" id="UP000238176">
    <property type="component" value="Unassembled WGS sequence"/>
</dbReference>
<dbReference type="OrthoDB" id="9827716at2"/>
<sequence length="200" mass="20984">MGSSGLNWGAVGAIAGVVSVVIAYVALQDQRERDQDPGGQDATTFTEDLGDPVADGTSEWTAVDSYRVALDATFGEGRCWTDEIDLDDGGAVTEAEVNGPYNDSMDLTWYSCMDEYGTLYGRVGQSATVDAGGTANLDACLASIYTDTYLELRFDPDSPTAAEGCVYTGGDTWATVTVAATGTDGTFATGSIDVTLWQQT</sequence>
<keyword evidence="2" id="KW-0812">Transmembrane</keyword>
<evidence type="ECO:0000313" key="4">
    <source>
        <dbReference type="Proteomes" id="UP000238176"/>
    </source>
</evidence>
<keyword evidence="4" id="KW-1185">Reference proteome</keyword>
<protein>
    <submittedName>
        <fullName evidence="3">Uncharacterized protein</fullName>
    </submittedName>
</protein>
<gene>
    <name evidence="3" type="ORF">B0I28_104415</name>
</gene>
<dbReference type="EMBL" id="PVTJ01000004">
    <property type="protein sequence ID" value="PRY59254.1"/>
    <property type="molecule type" value="Genomic_DNA"/>
</dbReference>
<name>A0A2T0UMX5_9ACTN</name>
<organism evidence="3 4">
    <name type="scientific">Glycomyces artemisiae</name>
    <dbReference type="NCBI Taxonomy" id="1076443"/>
    <lineage>
        <taxon>Bacteria</taxon>
        <taxon>Bacillati</taxon>
        <taxon>Actinomycetota</taxon>
        <taxon>Actinomycetes</taxon>
        <taxon>Glycomycetales</taxon>
        <taxon>Glycomycetaceae</taxon>
        <taxon>Glycomyces</taxon>
    </lineage>
</organism>
<evidence type="ECO:0000256" key="2">
    <source>
        <dbReference type="SAM" id="Phobius"/>
    </source>
</evidence>
<dbReference type="AlphaFoldDB" id="A0A2T0UMX5"/>